<keyword evidence="4 5" id="KW-0520">NAD</keyword>
<dbReference type="InterPro" id="IPR036188">
    <property type="entry name" value="FAD/NAD-bd_sf"/>
</dbReference>
<dbReference type="OrthoDB" id="9800167at2"/>
<dbReference type="KEGG" id="aser:Asera_26140"/>
<dbReference type="EMBL" id="AP023354">
    <property type="protein sequence ID" value="BCJ28506.1"/>
    <property type="molecule type" value="Genomic_DNA"/>
</dbReference>
<evidence type="ECO:0000256" key="6">
    <source>
        <dbReference type="PIRSR" id="PIRSR000350-4"/>
    </source>
</evidence>
<dbReference type="PANTHER" id="PTHR22912">
    <property type="entry name" value="DISULFIDE OXIDOREDUCTASE"/>
    <property type="match status" value="1"/>
</dbReference>
<dbReference type="InterPro" id="IPR004099">
    <property type="entry name" value="Pyr_nucl-diS_OxRdtase_dimer"/>
</dbReference>
<dbReference type="Gene3D" id="3.30.390.30">
    <property type="match status" value="1"/>
</dbReference>
<keyword evidence="2" id="KW-0285">Flavoprotein</keyword>
<keyword evidence="10" id="KW-1185">Reference proteome</keyword>
<dbReference type="SUPFAM" id="SSF55424">
    <property type="entry name" value="FAD/NAD-linked reductases, dimerisation (C-terminal) domain"/>
    <property type="match status" value="1"/>
</dbReference>
<organism evidence="9 10">
    <name type="scientific">Actinocatenispora sera</name>
    <dbReference type="NCBI Taxonomy" id="390989"/>
    <lineage>
        <taxon>Bacteria</taxon>
        <taxon>Bacillati</taxon>
        <taxon>Actinomycetota</taxon>
        <taxon>Actinomycetes</taxon>
        <taxon>Micromonosporales</taxon>
        <taxon>Micromonosporaceae</taxon>
        <taxon>Actinocatenispora</taxon>
    </lineage>
</organism>
<feature type="domain" description="FAD/NAD(P)-binding" evidence="8">
    <location>
        <begin position="18"/>
        <end position="340"/>
    </location>
</feature>
<gene>
    <name evidence="9" type="ORF">Asera_26140</name>
</gene>
<dbReference type="PANTHER" id="PTHR22912:SF151">
    <property type="entry name" value="DIHYDROLIPOYL DEHYDROGENASE, MITOCHONDRIAL"/>
    <property type="match status" value="1"/>
</dbReference>
<accession>A0A810L226</accession>
<dbReference type="AlphaFoldDB" id="A0A810L226"/>
<dbReference type="InterPro" id="IPR016156">
    <property type="entry name" value="FAD/NAD-linked_Rdtase_dimer_sf"/>
</dbReference>
<dbReference type="Gene3D" id="3.50.50.60">
    <property type="entry name" value="FAD/NAD(P)-binding domain"/>
    <property type="match status" value="2"/>
</dbReference>
<dbReference type="SUPFAM" id="SSF51905">
    <property type="entry name" value="FAD/NAD(P)-binding domain"/>
    <property type="match status" value="1"/>
</dbReference>
<dbReference type="PRINTS" id="PR00368">
    <property type="entry name" value="FADPNR"/>
</dbReference>
<comment type="similarity">
    <text evidence="1">Belongs to the class-I pyridine nucleotide-disulfide oxidoreductase family.</text>
</comment>
<evidence type="ECO:0000259" key="7">
    <source>
        <dbReference type="Pfam" id="PF02852"/>
    </source>
</evidence>
<feature type="binding site" evidence="5">
    <location>
        <begin position="158"/>
        <end position="160"/>
    </location>
    <ligand>
        <name>FAD</name>
        <dbReference type="ChEBI" id="CHEBI:57692"/>
    </ligand>
</feature>
<dbReference type="InterPro" id="IPR001100">
    <property type="entry name" value="Pyr_nuc-diS_OxRdtase"/>
</dbReference>
<dbReference type="RefSeq" id="WP_051802084.1">
    <property type="nucleotide sequence ID" value="NZ_AP023354.1"/>
</dbReference>
<keyword evidence="5" id="KW-0547">Nucleotide-binding</keyword>
<dbReference type="Pfam" id="PF02852">
    <property type="entry name" value="Pyr_redox_dim"/>
    <property type="match status" value="1"/>
</dbReference>
<keyword evidence="3 5" id="KW-0274">FAD</keyword>
<feature type="binding site" evidence="5">
    <location>
        <position position="326"/>
    </location>
    <ligand>
        <name>FAD</name>
        <dbReference type="ChEBI" id="CHEBI:57692"/>
    </ligand>
</feature>
<feature type="binding site" evidence="5">
    <location>
        <position position="128"/>
    </location>
    <ligand>
        <name>FAD</name>
        <dbReference type="ChEBI" id="CHEBI:57692"/>
    </ligand>
</feature>
<dbReference type="Pfam" id="PF07992">
    <property type="entry name" value="Pyr_redox_2"/>
    <property type="match status" value="1"/>
</dbReference>
<comment type="cofactor">
    <cofactor evidence="5">
        <name>FAD</name>
        <dbReference type="ChEBI" id="CHEBI:57692"/>
    </cofactor>
    <text evidence="5">Binds 1 FAD per subunit.</text>
</comment>
<reference evidence="9" key="1">
    <citation type="submission" date="2020-08" db="EMBL/GenBank/DDBJ databases">
        <title>Whole genome shotgun sequence of Actinocatenispora sera NBRC 101916.</title>
        <authorList>
            <person name="Komaki H."/>
            <person name="Tamura T."/>
        </authorList>
    </citation>
    <scope>NUCLEOTIDE SEQUENCE</scope>
    <source>
        <strain evidence="9">NBRC 101916</strain>
    </source>
</reference>
<dbReference type="Proteomes" id="UP000680750">
    <property type="component" value="Chromosome"/>
</dbReference>
<evidence type="ECO:0000313" key="10">
    <source>
        <dbReference type="Proteomes" id="UP000680750"/>
    </source>
</evidence>
<evidence type="ECO:0000313" key="9">
    <source>
        <dbReference type="EMBL" id="BCJ28506.1"/>
    </source>
</evidence>
<evidence type="ECO:0000256" key="1">
    <source>
        <dbReference type="ARBA" id="ARBA00007532"/>
    </source>
</evidence>
<feature type="binding site" evidence="5">
    <location>
        <position position="284"/>
    </location>
    <ligand>
        <name>NAD(+)</name>
        <dbReference type="ChEBI" id="CHEBI:57540"/>
    </ligand>
</feature>
<name>A0A810L226_9ACTN</name>
<dbReference type="PRINTS" id="PR00411">
    <property type="entry name" value="PNDRDTASEI"/>
</dbReference>
<protein>
    <submittedName>
        <fullName evidence="9">Oxidoreductase</fullName>
    </submittedName>
</protein>
<feature type="binding site" evidence="5">
    <location>
        <position position="64"/>
    </location>
    <ligand>
        <name>FAD</name>
        <dbReference type="ChEBI" id="CHEBI:57692"/>
    </ligand>
</feature>
<sequence length="490" mass="50901">MTETATTDTKNGPAQDTYDVIVLGAGPVGQVLTERARAAGLSVAVVERELVGGECSYWGCVPSKALLRPVLAVSDAQRVDGAREAVTGQVAPAGVFGRRDRYVTDWDDSGQADWVTSGQGAVLVRGHGRLDGPRRVSVATPDDRIVRLSARHAVVLATGSSPALPDLPGIAEARPWTNRQGTDSSTVPGRLAVVGGGPVGVEMATAWNGLGSTVTLVVRESGLLPRMEPFVGELVGQGFKESGVEVRLGVTVTELSRPGGTGPVRLVLDDGSEFEADEVLLATGRKPNTGDIGLHTVGLTAGSWPDVDDSCRVRGVAGGWLYAVGDLNHRALLTHQGKYQSRIAGAAIAAQAAGRSLDDAPWGAHAATADTAAVPQAVFTDPEVGAVGLSAAQAQRAGHRVRAVDVDLGQQVVGALLYADGYQGRARMVVDLDTETLLGATFVGPGVAELLHSATIAVAGQVPIGRLWHAVPCFPTISEVWLRLLEAYRG</sequence>
<feature type="domain" description="Pyridine nucleotide-disulphide oxidoreductase dimerisation" evidence="7">
    <location>
        <begin position="374"/>
        <end position="481"/>
    </location>
</feature>
<evidence type="ECO:0000259" key="8">
    <source>
        <dbReference type="Pfam" id="PF07992"/>
    </source>
</evidence>
<evidence type="ECO:0000256" key="3">
    <source>
        <dbReference type="ARBA" id="ARBA00022827"/>
    </source>
</evidence>
<evidence type="ECO:0000256" key="4">
    <source>
        <dbReference type="ARBA" id="ARBA00023027"/>
    </source>
</evidence>
<dbReference type="InterPro" id="IPR050151">
    <property type="entry name" value="Class-I_Pyr_Nuc-Dis_Oxidored"/>
</dbReference>
<evidence type="ECO:0000256" key="2">
    <source>
        <dbReference type="ARBA" id="ARBA00022630"/>
    </source>
</evidence>
<evidence type="ECO:0000256" key="5">
    <source>
        <dbReference type="PIRSR" id="PIRSR000350-3"/>
    </source>
</evidence>
<dbReference type="GO" id="GO:0050660">
    <property type="term" value="F:flavin adenine dinucleotide binding"/>
    <property type="evidence" value="ECO:0007669"/>
    <property type="project" value="TreeGrafter"/>
</dbReference>
<feature type="binding site" evidence="5">
    <location>
        <begin position="195"/>
        <end position="202"/>
    </location>
    <ligand>
        <name>NAD(+)</name>
        <dbReference type="ChEBI" id="CHEBI:57540"/>
    </ligand>
</feature>
<proteinExistence type="inferred from homology"/>
<dbReference type="GO" id="GO:0004148">
    <property type="term" value="F:dihydrolipoyl dehydrogenase (NADH) activity"/>
    <property type="evidence" value="ECO:0007669"/>
    <property type="project" value="TreeGrafter"/>
</dbReference>
<dbReference type="PIRSF" id="PIRSF000350">
    <property type="entry name" value="Mercury_reductase_MerA"/>
    <property type="match status" value="1"/>
</dbReference>
<dbReference type="InterPro" id="IPR023753">
    <property type="entry name" value="FAD/NAD-binding_dom"/>
</dbReference>
<feature type="disulfide bond" description="Redox-active" evidence="6">
    <location>
        <begin position="55"/>
        <end position="60"/>
    </location>
</feature>
<dbReference type="GO" id="GO:0006103">
    <property type="term" value="P:2-oxoglutarate metabolic process"/>
    <property type="evidence" value="ECO:0007669"/>
    <property type="project" value="TreeGrafter"/>
</dbReference>